<dbReference type="PANTHER" id="PTHR37687:SF1">
    <property type="entry name" value="AGAP006772-PA"/>
    <property type="match status" value="1"/>
</dbReference>
<dbReference type="GO" id="GO:0006644">
    <property type="term" value="P:phospholipid metabolic process"/>
    <property type="evidence" value="ECO:0007669"/>
    <property type="project" value="InterPro"/>
</dbReference>
<reference evidence="1 2" key="1">
    <citation type="journal article" date="2021" name="Elife">
        <title>Chloroplast acquisition without the gene transfer in kleptoplastic sea slugs, Plakobranchus ocellatus.</title>
        <authorList>
            <person name="Maeda T."/>
            <person name="Takahashi S."/>
            <person name="Yoshida T."/>
            <person name="Shimamura S."/>
            <person name="Takaki Y."/>
            <person name="Nagai Y."/>
            <person name="Toyoda A."/>
            <person name="Suzuki Y."/>
            <person name="Arimoto A."/>
            <person name="Ishii H."/>
            <person name="Satoh N."/>
            <person name="Nishiyama T."/>
            <person name="Hasebe M."/>
            <person name="Maruyama T."/>
            <person name="Minagawa J."/>
            <person name="Obokata J."/>
            <person name="Shigenobu S."/>
        </authorList>
    </citation>
    <scope>NUCLEOTIDE SEQUENCE [LARGE SCALE GENOMIC DNA]</scope>
</reference>
<proteinExistence type="predicted"/>
<protein>
    <submittedName>
        <fullName evidence="1">Head domain of trimeric autotransporter adhesin</fullName>
    </submittedName>
</protein>
<dbReference type="InterPro" id="IPR036444">
    <property type="entry name" value="PLipase_A2_dom_sf"/>
</dbReference>
<dbReference type="InterPro" id="IPR038875">
    <property type="entry name" value="PLA2_conodipine-like"/>
</dbReference>
<name>A0AAV3ZTF2_9GAST</name>
<evidence type="ECO:0000313" key="2">
    <source>
        <dbReference type="Proteomes" id="UP000735302"/>
    </source>
</evidence>
<dbReference type="EMBL" id="BLXT01002861">
    <property type="protein sequence ID" value="GFN98623.1"/>
    <property type="molecule type" value="Genomic_DNA"/>
</dbReference>
<dbReference type="Proteomes" id="UP000735302">
    <property type="component" value="Unassembled WGS sequence"/>
</dbReference>
<accession>A0AAV3ZTF2</accession>
<comment type="caution">
    <text evidence="1">The sequence shown here is derived from an EMBL/GenBank/DDBJ whole genome shotgun (WGS) entry which is preliminary data.</text>
</comment>
<gene>
    <name evidence="1" type="ORF">PoB_002512900</name>
</gene>
<dbReference type="AlphaFoldDB" id="A0AAV3ZTF2"/>
<dbReference type="GO" id="GO:0050482">
    <property type="term" value="P:arachidonate secretion"/>
    <property type="evidence" value="ECO:0007669"/>
    <property type="project" value="InterPro"/>
</dbReference>
<dbReference type="GO" id="GO:0004623">
    <property type="term" value="F:phospholipase A2 activity"/>
    <property type="evidence" value="ECO:0007669"/>
    <property type="project" value="InterPro"/>
</dbReference>
<dbReference type="Gene3D" id="1.20.90.10">
    <property type="entry name" value="Phospholipase A2 domain"/>
    <property type="match status" value="1"/>
</dbReference>
<evidence type="ECO:0000313" key="1">
    <source>
        <dbReference type="EMBL" id="GFN98623.1"/>
    </source>
</evidence>
<dbReference type="PANTHER" id="PTHR37687">
    <property type="entry name" value="AGAP006772-PA"/>
    <property type="match status" value="1"/>
</dbReference>
<sequence length="571" mass="63175">MTTSLPPLILHLSTTSARSLSSMTTSLPPLILHLSTTSARSLSSMTTSLPLLILHLSTANVRYLSSVSSSSPSLILHLSTANARSLSSVSSGSPSLILHLSTANVRSLSSVSSGSPPLILNLSTTSARSLSSMTTSSPPLILHLSTANVRSLSSVSSSSPSLILHLSTANVRSLSSVSSGSPSLILHLSTANVRSLSSMSSGSPRDCTVYQPRLWYKRKITLFLPEMFAKPIAFMLVVSLGVFSQVQSATSEAVSSFEIFRPCKKYDVDGCSIPFGLPFFYKTQFTLSCDRHDICYHCGVAYGIPRARCDNAFHNNTLSTCRSNYLSLTPLPVTGTAFTRKESNKLRKLRFLEAVEEHGAESLELVLRKEIKAFMEKDALEPSVEEFLAWLSEHEVQVRMLAEWARILDGHFQQADPDSMRKGSIQNKMKLFTRMDETNGMPNPHILKIMKSSGLKTKKGHFVLKQAFPQLRYRKQQSSLNKGLPDLLVSLGNKTDTDFNWCAELDRFFQAMNQKVPFSSLNCEDINYLTCSFFSEIYYLAVSIFAAVDYHKLPEFYCRQSFVKKCLPPLP</sequence>
<organism evidence="1 2">
    <name type="scientific">Plakobranchus ocellatus</name>
    <dbReference type="NCBI Taxonomy" id="259542"/>
    <lineage>
        <taxon>Eukaryota</taxon>
        <taxon>Metazoa</taxon>
        <taxon>Spiralia</taxon>
        <taxon>Lophotrochozoa</taxon>
        <taxon>Mollusca</taxon>
        <taxon>Gastropoda</taxon>
        <taxon>Heterobranchia</taxon>
        <taxon>Euthyneura</taxon>
        <taxon>Panpulmonata</taxon>
        <taxon>Sacoglossa</taxon>
        <taxon>Placobranchoidea</taxon>
        <taxon>Plakobranchidae</taxon>
        <taxon>Plakobranchus</taxon>
    </lineage>
</organism>
<dbReference type="SUPFAM" id="SSF48619">
    <property type="entry name" value="Phospholipase A2, PLA2"/>
    <property type="match status" value="1"/>
</dbReference>
<keyword evidence="2" id="KW-1185">Reference proteome</keyword>